<name>A0ABS2WIA9_9BACL</name>
<keyword evidence="2" id="KW-1185">Reference proteome</keyword>
<dbReference type="RefSeq" id="WP_205494092.1">
    <property type="nucleotide sequence ID" value="NZ_JAFHAP010000007.1"/>
</dbReference>
<sequence length="104" mass="11201">MATPAWSAGSGRPADAEIAEQIAEEHVERVLQAARLYYDYILVDLLTESAGTVGVIPALSVASLGQAEVFAHPGKHFSLTDVPDTPWIMSGNSIKLQRLRQVKA</sequence>
<reference evidence="1" key="1">
    <citation type="journal article" date="2024" name="Int. J. Syst. Evol. Microbiol.">
        <title>Polycladomyces zharkentensis sp. nov., a novel thermophilic cellulose- and starch-degrading member of the Bacillota from a geothermal aquifer in Kazakhstan.</title>
        <authorList>
            <person name="Mashzhan A."/>
            <person name="Kistaubayeva A."/>
            <person name="Javier-Lopez R."/>
            <person name="Bissenova U."/>
            <person name="Bissenbay A."/>
            <person name="Birkeland N.K."/>
        </authorList>
    </citation>
    <scope>NUCLEOTIDE SEQUENCE</scope>
    <source>
        <strain evidence="1">ZKZ2T</strain>
    </source>
</reference>
<protein>
    <submittedName>
        <fullName evidence="1">Uncharacterized protein</fullName>
    </submittedName>
</protein>
<gene>
    <name evidence="1" type="ORF">JQC72_06910</name>
</gene>
<comment type="caution">
    <text evidence="1">The sequence shown here is derived from an EMBL/GenBank/DDBJ whole genome shotgun (WGS) entry which is preliminary data.</text>
</comment>
<proteinExistence type="predicted"/>
<organism evidence="1 2">
    <name type="scientific">Polycladomyces zharkentensis</name>
    <dbReference type="NCBI Taxonomy" id="2807616"/>
    <lineage>
        <taxon>Bacteria</taxon>
        <taxon>Bacillati</taxon>
        <taxon>Bacillota</taxon>
        <taxon>Bacilli</taxon>
        <taxon>Bacillales</taxon>
        <taxon>Thermoactinomycetaceae</taxon>
        <taxon>Polycladomyces</taxon>
    </lineage>
</organism>
<evidence type="ECO:0000313" key="2">
    <source>
        <dbReference type="Proteomes" id="UP001177120"/>
    </source>
</evidence>
<accession>A0ABS2WIA9</accession>
<evidence type="ECO:0000313" key="1">
    <source>
        <dbReference type="EMBL" id="MBN2909251.1"/>
    </source>
</evidence>
<dbReference type="EMBL" id="JAFHAP010000007">
    <property type="protein sequence ID" value="MBN2909251.1"/>
    <property type="molecule type" value="Genomic_DNA"/>
</dbReference>
<dbReference type="Proteomes" id="UP001177120">
    <property type="component" value="Unassembled WGS sequence"/>
</dbReference>